<name>A0A1X0R2B5_RHIZD</name>
<dbReference type="EMBL" id="KV921928">
    <property type="protein sequence ID" value="ORE06159.1"/>
    <property type="molecule type" value="Genomic_DNA"/>
</dbReference>
<reference evidence="1" key="1">
    <citation type="journal article" date="2016" name="Proc. Natl. Acad. Sci. U.S.A.">
        <title>Lipid metabolic changes in an early divergent fungus govern the establishment of a mutualistic symbiosis with endobacteria.</title>
        <authorList>
            <person name="Lastovetsky O.A."/>
            <person name="Gaspar M.L."/>
            <person name="Mondo S.J."/>
            <person name="LaButti K.M."/>
            <person name="Sandor L."/>
            <person name="Grigoriev I.V."/>
            <person name="Henry S.A."/>
            <person name="Pawlowska T.E."/>
        </authorList>
    </citation>
    <scope>NUCLEOTIDE SEQUENCE [LARGE SCALE GENOMIC DNA]</scope>
    <source>
        <strain evidence="1">ATCC 52814</strain>
    </source>
</reference>
<organism evidence="1">
    <name type="scientific">Rhizopus microsporus var. microsporus</name>
    <dbReference type="NCBI Taxonomy" id="86635"/>
    <lineage>
        <taxon>Eukaryota</taxon>
        <taxon>Fungi</taxon>
        <taxon>Fungi incertae sedis</taxon>
        <taxon>Mucoromycota</taxon>
        <taxon>Mucoromycotina</taxon>
        <taxon>Mucoromycetes</taxon>
        <taxon>Mucorales</taxon>
        <taxon>Mucorineae</taxon>
        <taxon>Rhizopodaceae</taxon>
        <taxon>Rhizopus</taxon>
    </lineage>
</organism>
<protein>
    <submittedName>
        <fullName evidence="1">Uncharacterized protein</fullName>
    </submittedName>
</protein>
<dbReference type="VEuPathDB" id="FungiDB:BCV72DRAFT_329312"/>
<dbReference type="Proteomes" id="UP000242414">
    <property type="component" value="Unassembled WGS sequence"/>
</dbReference>
<dbReference type="AlphaFoldDB" id="A0A1X0R2B5"/>
<gene>
    <name evidence="1" type="ORF">BCV72DRAFT_329312</name>
</gene>
<proteinExistence type="predicted"/>
<accession>A0A1X0R2B5</accession>
<sequence length="68" mass="7168">MTSPLAFFRLLTNPLIVSLYSQSSVTLLLIALLSSLLLAHSPAATSISSSCTSTTSFMSILNPCTEFG</sequence>
<evidence type="ECO:0000313" key="1">
    <source>
        <dbReference type="EMBL" id="ORE06159.1"/>
    </source>
</evidence>